<name>A0A0W0FT37_MONRR</name>
<dbReference type="AlphaFoldDB" id="A0A0W0FT37"/>
<organism evidence="1 2">
    <name type="scientific">Moniliophthora roreri</name>
    <name type="common">Frosty pod rot fungus</name>
    <name type="synonym">Monilia roreri</name>
    <dbReference type="NCBI Taxonomy" id="221103"/>
    <lineage>
        <taxon>Eukaryota</taxon>
        <taxon>Fungi</taxon>
        <taxon>Dikarya</taxon>
        <taxon>Basidiomycota</taxon>
        <taxon>Agaricomycotina</taxon>
        <taxon>Agaricomycetes</taxon>
        <taxon>Agaricomycetidae</taxon>
        <taxon>Agaricales</taxon>
        <taxon>Marasmiineae</taxon>
        <taxon>Marasmiaceae</taxon>
        <taxon>Moniliophthora</taxon>
    </lineage>
</organism>
<proteinExistence type="predicted"/>
<evidence type="ECO:0000313" key="2">
    <source>
        <dbReference type="Proteomes" id="UP000054988"/>
    </source>
</evidence>
<reference evidence="1 2" key="1">
    <citation type="submission" date="2015-12" db="EMBL/GenBank/DDBJ databases">
        <title>Draft genome sequence of Moniliophthora roreri, the causal agent of frosty pod rot of cacao.</title>
        <authorList>
            <person name="Aime M.C."/>
            <person name="Diaz-Valderrama J.R."/>
            <person name="Kijpornyongpan T."/>
            <person name="Phillips-Mora W."/>
        </authorList>
    </citation>
    <scope>NUCLEOTIDE SEQUENCE [LARGE SCALE GENOMIC DNA]</scope>
    <source>
        <strain evidence="1 2">MCA 2952</strain>
    </source>
</reference>
<comment type="caution">
    <text evidence="1">The sequence shown here is derived from an EMBL/GenBank/DDBJ whole genome shotgun (WGS) entry which is preliminary data.</text>
</comment>
<dbReference type="EMBL" id="LATX01001680">
    <property type="protein sequence ID" value="KTB39406.1"/>
    <property type="molecule type" value="Genomic_DNA"/>
</dbReference>
<evidence type="ECO:0000313" key="1">
    <source>
        <dbReference type="EMBL" id="KTB39406.1"/>
    </source>
</evidence>
<sequence>MKHVAFVIIEVSGNEYLIL</sequence>
<gene>
    <name evidence="1" type="ORF">WG66_8015</name>
</gene>
<protein>
    <submittedName>
        <fullName evidence="1">Uncharacterized protein</fullName>
    </submittedName>
</protein>
<dbReference type="Proteomes" id="UP000054988">
    <property type="component" value="Unassembled WGS sequence"/>
</dbReference>
<accession>A0A0W0FT37</accession>